<dbReference type="InterPro" id="IPR029025">
    <property type="entry name" value="T3SS_substrate_exporter_C"/>
</dbReference>
<dbReference type="PANTHER" id="PTHR30531:SF12">
    <property type="entry name" value="FLAGELLAR BIOSYNTHETIC PROTEIN FLHB"/>
    <property type="match status" value="1"/>
</dbReference>
<dbReference type="Pfam" id="PF01312">
    <property type="entry name" value="Bac_export_2"/>
    <property type="match status" value="1"/>
</dbReference>
<dbReference type="Gene3D" id="3.40.1690.10">
    <property type="entry name" value="secretion proteins EscU"/>
    <property type="match status" value="1"/>
</dbReference>
<keyword evidence="15" id="KW-0969">Cilium</keyword>
<comment type="function">
    <text evidence="12 13">Required for formation of the rod structure in the basal body of the flagellar apparatus. Together with FliI and FliH, may constitute the export apparatus of flagellin.</text>
</comment>
<feature type="transmembrane region" description="Helical" evidence="13">
    <location>
        <begin position="89"/>
        <end position="116"/>
    </location>
</feature>
<dbReference type="FunFam" id="3.40.1690.10:FF:000001">
    <property type="entry name" value="Flagellar biosynthetic protein FlhB"/>
    <property type="match status" value="1"/>
</dbReference>
<protein>
    <recommendedName>
        <fullName evidence="3 13">Flagellar biosynthetic protein FlhB</fullName>
    </recommendedName>
</protein>
<comment type="similarity">
    <text evidence="2 13">Belongs to the type III secretion exporter family.</text>
</comment>
<evidence type="ECO:0000256" key="11">
    <source>
        <dbReference type="ARBA" id="ARBA00023225"/>
    </source>
</evidence>
<keyword evidence="16" id="KW-1185">Reference proteome</keyword>
<name>A0A1H6HLF9_MAGFU</name>
<dbReference type="PANTHER" id="PTHR30531">
    <property type="entry name" value="FLAGELLAR BIOSYNTHETIC PROTEIN FLHB"/>
    <property type="match status" value="1"/>
</dbReference>
<keyword evidence="6 13" id="KW-0812">Transmembrane</keyword>
<evidence type="ECO:0000256" key="3">
    <source>
        <dbReference type="ARBA" id="ARBA00021622"/>
    </source>
</evidence>
<feature type="transmembrane region" description="Helical" evidence="13">
    <location>
        <begin position="188"/>
        <end position="210"/>
    </location>
</feature>
<evidence type="ECO:0000256" key="5">
    <source>
        <dbReference type="ARBA" id="ARBA00022475"/>
    </source>
</evidence>
<keyword evidence="15" id="KW-0282">Flagellum</keyword>
<keyword evidence="4 13" id="KW-0813">Transport</keyword>
<comment type="subcellular location">
    <subcellularLocation>
        <location evidence="1">Cell membrane</location>
        <topology evidence="1">Multi-pass membrane protein</topology>
    </subcellularLocation>
</comment>
<dbReference type="NCBIfam" id="TIGR00328">
    <property type="entry name" value="flhB"/>
    <property type="match status" value="1"/>
</dbReference>
<evidence type="ECO:0000256" key="13">
    <source>
        <dbReference type="RuleBase" id="RU364091"/>
    </source>
</evidence>
<feature type="compositionally biased region" description="Basic and acidic residues" evidence="14">
    <location>
        <begin position="8"/>
        <end position="22"/>
    </location>
</feature>
<dbReference type="AlphaFoldDB" id="A0A1H6HLF9"/>
<dbReference type="InterPro" id="IPR006136">
    <property type="entry name" value="FlhB"/>
</dbReference>
<sequence length="355" mass="39422">MAEESEDKSEQPTDRKLDNARKEGQVATSIEVRTWAGLMGTLVVVALMAGPLAHDLNALLLPFIERPHAFDMTPSGLGRTLTDVTFETLLLLLVPLSLLLVLGVVSVVAQNGLLLVPKRIMPDFNKINPMKGLTRLLSMNNLVEFLKSLFKVTTAGIVVFVVLSGRINEYVGLAALDLPTILDYLRRQILHMMIIAMLLVTALAAADWAYQRMSFTKKMKMSKQEVKDEHKQTEGDPMIKGRLRNLRMQRARSRMMSAVPTADVVVTNPTHYAVALKYDMETMGAPRLVAKGADLIAKRIRELAEEHEIPVVENPPLARALFATVDIDAEIPPEHYKAVAEVIGYVMKLKGRLAH</sequence>
<evidence type="ECO:0000256" key="6">
    <source>
        <dbReference type="ARBA" id="ARBA00022692"/>
    </source>
</evidence>
<evidence type="ECO:0000256" key="12">
    <source>
        <dbReference type="ARBA" id="ARBA00025078"/>
    </source>
</evidence>
<dbReference type="InterPro" id="IPR006135">
    <property type="entry name" value="T3SS_substrate_exporter"/>
</dbReference>
<evidence type="ECO:0000256" key="2">
    <source>
        <dbReference type="ARBA" id="ARBA00010690"/>
    </source>
</evidence>
<dbReference type="GO" id="GO:0044780">
    <property type="term" value="P:bacterial-type flagellum assembly"/>
    <property type="evidence" value="ECO:0007669"/>
    <property type="project" value="InterPro"/>
</dbReference>
<dbReference type="EMBL" id="FNWO01000006">
    <property type="protein sequence ID" value="SEH35075.1"/>
    <property type="molecule type" value="Genomic_DNA"/>
</dbReference>
<keyword evidence="8 13" id="KW-0653">Protein transport</keyword>
<keyword evidence="9 13" id="KW-1133">Transmembrane helix</keyword>
<evidence type="ECO:0000256" key="9">
    <source>
        <dbReference type="ARBA" id="ARBA00022989"/>
    </source>
</evidence>
<feature type="transmembrane region" description="Helical" evidence="13">
    <location>
        <begin position="149"/>
        <end position="168"/>
    </location>
</feature>
<keyword evidence="11 13" id="KW-1006">Bacterial flagellum protein export</keyword>
<accession>A0A1H6HLF9</accession>
<evidence type="ECO:0000256" key="1">
    <source>
        <dbReference type="ARBA" id="ARBA00004651"/>
    </source>
</evidence>
<keyword evidence="7 13" id="KW-1005">Bacterial flagellum biogenesis</keyword>
<proteinExistence type="inferred from homology"/>
<feature type="region of interest" description="Disordered" evidence="14">
    <location>
        <begin position="1"/>
        <end position="22"/>
    </location>
</feature>
<evidence type="ECO:0000256" key="4">
    <source>
        <dbReference type="ARBA" id="ARBA00022448"/>
    </source>
</evidence>
<dbReference type="Gene3D" id="6.10.250.2080">
    <property type="match status" value="1"/>
</dbReference>
<reference evidence="16" key="1">
    <citation type="submission" date="2016-10" db="EMBL/GenBank/DDBJ databases">
        <authorList>
            <person name="Varghese N."/>
            <person name="Submissions S."/>
        </authorList>
    </citation>
    <scope>NUCLEOTIDE SEQUENCE [LARGE SCALE GENOMIC DNA]</scope>
    <source>
        <strain evidence="16">DSM 13234</strain>
    </source>
</reference>
<feature type="transmembrane region" description="Helical" evidence="13">
    <location>
        <begin position="35"/>
        <end position="53"/>
    </location>
</feature>
<keyword evidence="10 13" id="KW-0472">Membrane</keyword>
<dbReference type="Proteomes" id="UP000182983">
    <property type="component" value="Unassembled WGS sequence"/>
</dbReference>
<dbReference type="OrthoDB" id="9807950at2"/>
<organism evidence="15 16">
    <name type="scientific">Magnetospirillum fulvum</name>
    <name type="common">Rhodospirillum fulvum</name>
    <dbReference type="NCBI Taxonomy" id="1082"/>
    <lineage>
        <taxon>Bacteria</taxon>
        <taxon>Pseudomonadati</taxon>
        <taxon>Pseudomonadota</taxon>
        <taxon>Alphaproteobacteria</taxon>
        <taxon>Rhodospirillales</taxon>
        <taxon>Rhodospirillaceae</taxon>
        <taxon>Magnetospirillum</taxon>
    </lineage>
</organism>
<dbReference type="GO" id="GO:0005886">
    <property type="term" value="C:plasma membrane"/>
    <property type="evidence" value="ECO:0007669"/>
    <property type="project" value="UniProtKB-SubCell"/>
</dbReference>
<dbReference type="PRINTS" id="PR00950">
    <property type="entry name" value="TYPE3IMSPROT"/>
</dbReference>
<evidence type="ECO:0000256" key="10">
    <source>
        <dbReference type="ARBA" id="ARBA00023136"/>
    </source>
</evidence>
<dbReference type="GO" id="GO:0009306">
    <property type="term" value="P:protein secretion"/>
    <property type="evidence" value="ECO:0007669"/>
    <property type="project" value="InterPro"/>
</dbReference>
<dbReference type="SUPFAM" id="SSF160544">
    <property type="entry name" value="EscU C-terminal domain-like"/>
    <property type="match status" value="1"/>
</dbReference>
<evidence type="ECO:0000313" key="15">
    <source>
        <dbReference type="EMBL" id="SEH35075.1"/>
    </source>
</evidence>
<evidence type="ECO:0000256" key="14">
    <source>
        <dbReference type="SAM" id="MobiDB-lite"/>
    </source>
</evidence>
<keyword evidence="5 13" id="KW-1003">Cell membrane</keyword>
<evidence type="ECO:0000313" key="16">
    <source>
        <dbReference type="Proteomes" id="UP000182983"/>
    </source>
</evidence>
<evidence type="ECO:0000256" key="8">
    <source>
        <dbReference type="ARBA" id="ARBA00022927"/>
    </source>
</evidence>
<evidence type="ECO:0000256" key="7">
    <source>
        <dbReference type="ARBA" id="ARBA00022795"/>
    </source>
</evidence>
<gene>
    <name evidence="13" type="primary">flhB</name>
    <name evidence="15" type="ORF">SAMN04244559_01702</name>
</gene>
<keyword evidence="15" id="KW-0966">Cell projection</keyword>
<dbReference type="RefSeq" id="WP_074767560.1">
    <property type="nucleotide sequence ID" value="NZ_FNWO01000006.1"/>
</dbReference>